<reference evidence="4" key="2">
    <citation type="submission" date="2011-02" db="EMBL/GenBank/DDBJ databases">
        <title>The complete genome of Pedobacter saltans DSM 12145.</title>
        <authorList>
            <consortium name="US DOE Joint Genome Institute (JGI-PGF)"/>
            <person name="Lucas S."/>
            <person name="Copeland A."/>
            <person name="Lapidus A."/>
            <person name="Bruce D."/>
            <person name="Goodwin L."/>
            <person name="Pitluck S."/>
            <person name="Kyrpides N."/>
            <person name="Mavromatis K."/>
            <person name="Pagani I."/>
            <person name="Ivanova N."/>
            <person name="Ovchinnikova G."/>
            <person name="Lu M."/>
            <person name="Detter J.C."/>
            <person name="Han C."/>
            <person name="Land M."/>
            <person name="Hauser L."/>
            <person name="Markowitz V."/>
            <person name="Cheng J.-F."/>
            <person name="Hugenholtz P."/>
            <person name="Woyke T."/>
            <person name="Wu D."/>
            <person name="Tindall B."/>
            <person name="Pomrenke H.G."/>
            <person name="Brambilla E."/>
            <person name="Klenk H.-P."/>
            <person name="Eisen J.A."/>
        </authorList>
    </citation>
    <scope>NUCLEOTIDE SEQUENCE [LARGE SCALE GENOMIC DNA]</scope>
    <source>
        <strain evidence="4">ATCC 51119 / DSM 12145 / JCM 21818 / LMG 10337 / NBRC 100064 / NCIMB 13643</strain>
    </source>
</reference>
<name>F0SA26_PSESL</name>
<dbReference type="HAMAP" id="MF_00003">
    <property type="entry name" value="RbfA"/>
    <property type="match status" value="1"/>
</dbReference>
<dbReference type="PANTHER" id="PTHR33515">
    <property type="entry name" value="RIBOSOME-BINDING FACTOR A, CHLOROPLASTIC-RELATED"/>
    <property type="match status" value="1"/>
</dbReference>
<comment type="function">
    <text evidence="2">One of several proteins that assist in the late maturation steps of the functional core of the 30S ribosomal subunit. Associates with free 30S ribosomal subunits (but not with 30S subunits that are part of 70S ribosomes or polysomes). Required for efficient processing of 16S rRNA. May interact with the 5'-terminal helix region of 16S rRNA.</text>
</comment>
<dbReference type="InterPro" id="IPR015946">
    <property type="entry name" value="KH_dom-like_a/b"/>
</dbReference>
<reference evidence="3 4" key="1">
    <citation type="journal article" date="2011" name="Stand. Genomic Sci.">
        <title>Complete genome sequence of the gliding, heparinolytic Pedobacter saltans type strain (113).</title>
        <authorList>
            <person name="Liolios K."/>
            <person name="Sikorski J."/>
            <person name="Lu M."/>
            <person name="Nolan M."/>
            <person name="Lapidus A."/>
            <person name="Lucas S."/>
            <person name="Hammon N."/>
            <person name="Deshpande S."/>
            <person name="Cheng J.F."/>
            <person name="Tapia R."/>
            <person name="Han C."/>
            <person name="Goodwin L."/>
            <person name="Pitluck S."/>
            <person name="Huntemann M."/>
            <person name="Ivanova N."/>
            <person name="Pagani I."/>
            <person name="Mavromatis K."/>
            <person name="Ovchinikova G."/>
            <person name="Pati A."/>
            <person name="Chen A."/>
            <person name="Palaniappan K."/>
            <person name="Land M."/>
            <person name="Hauser L."/>
            <person name="Brambilla E.M."/>
            <person name="Kotsyurbenko O."/>
            <person name="Rohde M."/>
            <person name="Tindall B.J."/>
            <person name="Abt B."/>
            <person name="Goker M."/>
            <person name="Detter J.C."/>
            <person name="Woyke T."/>
            <person name="Bristow J."/>
            <person name="Eisen J.A."/>
            <person name="Markowitz V."/>
            <person name="Hugenholtz P."/>
            <person name="Klenk H.P."/>
            <person name="Kyrpides N.C."/>
        </authorList>
    </citation>
    <scope>NUCLEOTIDE SEQUENCE [LARGE SCALE GENOMIC DNA]</scope>
    <source>
        <strain evidence="4">ATCC 51119 / DSM 12145 / JCM 21818 / LMG 10337 / NBRC 100064 / NCIMB 13643</strain>
    </source>
</reference>
<dbReference type="SUPFAM" id="SSF89919">
    <property type="entry name" value="Ribosome-binding factor A, RbfA"/>
    <property type="match status" value="1"/>
</dbReference>
<dbReference type="EMBL" id="CP002545">
    <property type="protein sequence ID" value="ADY53590.1"/>
    <property type="molecule type" value="Genomic_DNA"/>
</dbReference>
<dbReference type="OrthoDB" id="9811910at2"/>
<keyword evidence="4" id="KW-1185">Reference proteome</keyword>
<dbReference type="NCBIfam" id="TIGR00082">
    <property type="entry name" value="rbfA"/>
    <property type="match status" value="1"/>
</dbReference>
<dbReference type="InterPro" id="IPR000238">
    <property type="entry name" value="RbfA"/>
</dbReference>
<dbReference type="PANTHER" id="PTHR33515:SF1">
    <property type="entry name" value="RIBOSOME-BINDING FACTOR A, CHLOROPLASTIC-RELATED"/>
    <property type="match status" value="1"/>
</dbReference>
<dbReference type="InterPro" id="IPR023799">
    <property type="entry name" value="RbfA_dom_sf"/>
</dbReference>
<dbReference type="RefSeq" id="WP_013634075.1">
    <property type="nucleotide sequence ID" value="NC_015177.1"/>
</dbReference>
<dbReference type="STRING" id="762903.Pedsa_3051"/>
<sequence>MESKRQQKFARVIQKDLGEYFQREANHLIPNSMITVTKVRATPDLGMVRVFLSFFNVPNTAEAIKSIKARASEIRYLLGKKIKDQVKSVPQLEFFVDDTNEYVDKMDKLFGEINNKDQE</sequence>
<organism evidence="3 4">
    <name type="scientific">Pseudopedobacter saltans (strain ATCC 51119 / DSM 12145 / JCM 21818 / CCUG 39354 / LMG 10337 / NBRC 100064 / NCIMB 13643)</name>
    <name type="common">Pedobacter saltans</name>
    <dbReference type="NCBI Taxonomy" id="762903"/>
    <lineage>
        <taxon>Bacteria</taxon>
        <taxon>Pseudomonadati</taxon>
        <taxon>Bacteroidota</taxon>
        <taxon>Sphingobacteriia</taxon>
        <taxon>Sphingobacteriales</taxon>
        <taxon>Sphingobacteriaceae</taxon>
        <taxon>Pseudopedobacter</taxon>
    </lineage>
</organism>
<dbReference type="Gene3D" id="3.30.300.20">
    <property type="match status" value="1"/>
</dbReference>
<gene>
    <name evidence="2" type="primary">rbfA</name>
    <name evidence="3" type="ordered locus">Pedsa_3051</name>
</gene>
<comment type="similarity">
    <text evidence="2">Belongs to the RbfA family.</text>
</comment>
<comment type="subcellular location">
    <subcellularLocation>
        <location evidence="2">Cytoplasm</location>
    </subcellularLocation>
</comment>
<keyword evidence="1 2" id="KW-0690">Ribosome biogenesis</keyword>
<evidence type="ECO:0000313" key="3">
    <source>
        <dbReference type="EMBL" id="ADY53590.1"/>
    </source>
</evidence>
<keyword evidence="2" id="KW-0963">Cytoplasm</keyword>
<dbReference type="AlphaFoldDB" id="F0SA26"/>
<evidence type="ECO:0000313" key="4">
    <source>
        <dbReference type="Proteomes" id="UP000000310"/>
    </source>
</evidence>
<dbReference type="Proteomes" id="UP000000310">
    <property type="component" value="Chromosome"/>
</dbReference>
<dbReference type="KEGG" id="psn:Pedsa_3051"/>
<dbReference type="GO" id="GO:0043024">
    <property type="term" value="F:ribosomal small subunit binding"/>
    <property type="evidence" value="ECO:0007669"/>
    <property type="project" value="TreeGrafter"/>
</dbReference>
<evidence type="ECO:0000256" key="1">
    <source>
        <dbReference type="ARBA" id="ARBA00022517"/>
    </source>
</evidence>
<dbReference type="eggNOG" id="COG0858">
    <property type="taxonomic scope" value="Bacteria"/>
</dbReference>
<dbReference type="HOGENOM" id="CLU_089475_4_1_10"/>
<proteinExistence type="inferred from homology"/>
<comment type="subunit">
    <text evidence="2">Monomer. Binds 30S ribosomal subunits, but not 50S ribosomal subunits or 70S ribosomes.</text>
</comment>
<accession>F0SA26</accession>
<dbReference type="GO" id="GO:0005829">
    <property type="term" value="C:cytosol"/>
    <property type="evidence" value="ECO:0007669"/>
    <property type="project" value="TreeGrafter"/>
</dbReference>
<dbReference type="Pfam" id="PF02033">
    <property type="entry name" value="RBFA"/>
    <property type="match status" value="1"/>
</dbReference>
<evidence type="ECO:0000256" key="2">
    <source>
        <dbReference type="HAMAP-Rule" id="MF_00003"/>
    </source>
</evidence>
<dbReference type="GO" id="GO:0030490">
    <property type="term" value="P:maturation of SSU-rRNA"/>
    <property type="evidence" value="ECO:0007669"/>
    <property type="project" value="UniProtKB-UniRule"/>
</dbReference>
<protein>
    <recommendedName>
        <fullName evidence="2">Ribosome-binding factor A</fullName>
    </recommendedName>
</protein>